<dbReference type="PROSITE" id="PS01186">
    <property type="entry name" value="EGF_2"/>
    <property type="match status" value="1"/>
</dbReference>
<name>A0A1A8FTH3_9TELE</name>
<sequence length="85" mass="9475">SCSCICKSGYWGKACEETLGRDIRTDGSWSCWGCGLPVYQEGRPGPESVTILHLKGAEPPVWAHPLSRYTAEDWWFFCSAKSCEV</sequence>
<feature type="domain" description="EGF-like" evidence="1 2">
    <location>
        <begin position="4"/>
        <end position="15"/>
    </location>
</feature>
<evidence type="ECO:0000313" key="3">
    <source>
        <dbReference type="EMBL" id="SBQ62695.1"/>
    </source>
</evidence>
<dbReference type="InterPro" id="IPR000742">
    <property type="entry name" value="EGF"/>
</dbReference>
<dbReference type="AlphaFoldDB" id="A0A1A8FTH3"/>
<proteinExistence type="predicted"/>
<reference evidence="3" key="1">
    <citation type="submission" date="2016-05" db="EMBL/GenBank/DDBJ databases">
        <authorList>
            <person name="Lavstsen T."/>
            <person name="Jespersen J.S."/>
        </authorList>
    </citation>
    <scope>NUCLEOTIDE SEQUENCE</scope>
    <source>
        <tissue evidence="3">Brain</tissue>
    </source>
</reference>
<organism evidence="3">
    <name type="scientific">Nothobranchius korthausae</name>
    <dbReference type="NCBI Taxonomy" id="1143690"/>
    <lineage>
        <taxon>Eukaryota</taxon>
        <taxon>Metazoa</taxon>
        <taxon>Chordata</taxon>
        <taxon>Craniata</taxon>
        <taxon>Vertebrata</taxon>
        <taxon>Euteleostomi</taxon>
        <taxon>Actinopterygii</taxon>
        <taxon>Neopterygii</taxon>
        <taxon>Teleostei</taxon>
        <taxon>Neoteleostei</taxon>
        <taxon>Acanthomorphata</taxon>
        <taxon>Ovalentaria</taxon>
        <taxon>Atherinomorphae</taxon>
        <taxon>Cyprinodontiformes</taxon>
        <taxon>Nothobranchiidae</taxon>
        <taxon>Nothobranchius</taxon>
    </lineage>
</organism>
<evidence type="ECO:0000259" key="2">
    <source>
        <dbReference type="PROSITE" id="PS01186"/>
    </source>
</evidence>
<dbReference type="EMBL" id="HAEB01016168">
    <property type="protein sequence ID" value="SBQ62695.1"/>
    <property type="molecule type" value="Transcribed_RNA"/>
</dbReference>
<reference evidence="3" key="2">
    <citation type="submission" date="2016-06" db="EMBL/GenBank/DDBJ databases">
        <title>The genome of a short-lived fish provides insights into sex chromosome evolution and the genetic control of aging.</title>
        <authorList>
            <person name="Reichwald K."/>
            <person name="Felder M."/>
            <person name="Petzold A."/>
            <person name="Koch P."/>
            <person name="Groth M."/>
            <person name="Platzer M."/>
        </authorList>
    </citation>
    <scope>NUCLEOTIDE SEQUENCE</scope>
    <source>
        <tissue evidence="3">Brain</tissue>
    </source>
</reference>
<accession>A0A1A8FTH3</accession>
<feature type="non-terminal residue" evidence="3">
    <location>
        <position position="1"/>
    </location>
</feature>
<protein>
    <submittedName>
        <fullName evidence="3">Complement component 8, alpha polypeptide</fullName>
    </submittedName>
</protein>
<evidence type="ECO:0000259" key="1">
    <source>
        <dbReference type="PROSITE" id="PS00022"/>
    </source>
</evidence>
<dbReference type="PROSITE" id="PS00022">
    <property type="entry name" value="EGF_1"/>
    <property type="match status" value="1"/>
</dbReference>
<gene>
    <name evidence="3" type="primary">C8A</name>
</gene>
<feature type="non-terminal residue" evidence="3">
    <location>
        <position position="85"/>
    </location>
</feature>